<dbReference type="AlphaFoldDB" id="A0A0F9SZ00"/>
<dbReference type="EMBL" id="LAZR01002103">
    <property type="protein sequence ID" value="KKN34453.1"/>
    <property type="molecule type" value="Genomic_DNA"/>
</dbReference>
<sequence>MDELIFTIGLIFQLSGAPLPIQCRFLAITVTEVGPRIGLFCEAMLPERPNEKDDDVLHDLRAELVLRLDD</sequence>
<name>A0A0F9SZ00_9ZZZZ</name>
<reference evidence="1" key="1">
    <citation type="journal article" date="2015" name="Nature">
        <title>Complex archaea that bridge the gap between prokaryotes and eukaryotes.</title>
        <authorList>
            <person name="Spang A."/>
            <person name="Saw J.H."/>
            <person name="Jorgensen S.L."/>
            <person name="Zaremba-Niedzwiedzka K."/>
            <person name="Martijn J."/>
            <person name="Lind A.E."/>
            <person name="van Eijk R."/>
            <person name="Schleper C."/>
            <person name="Guy L."/>
            <person name="Ettema T.J."/>
        </authorList>
    </citation>
    <scope>NUCLEOTIDE SEQUENCE</scope>
</reference>
<evidence type="ECO:0000313" key="1">
    <source>
        <dbReference type="EMBL" id="KKN34453.1"/>
    </source>
</evidence>
<accession>A0A0F9SZ00</accession>
<proteinExistence type="predicted"/>
<gene>
    <name evidence="1" type="ORF">LCGC14_0793520</name>
</gene>
<organism evidence="1">
    <name type="scientific">marine sediment metagenome</name>
    <dbReference type="NCBI Taxonomy" id="412755"/>
    <lineage>
        <taxon>unclassified sequences</taxon>
        <taxon>metagenomes</taxon>
        <taxon>ecological metagenomes</taxon>
    </lineage>
</organism>
<comment type="caution">
    <text evidence="1">The sequence shown here is derived from an EMBL/GenBank/DDBJ whole genome shotgun (WGS) entry which is preliminary data.</text>
</comment>
<protein>
    <submittedName>
        <fullName evidence="1">Uncharacterized protein</fullName>
    </submittedName>
</protein>